<keyword evidence="3" id="KW-1185">Reference proteome</keyword>
<organism evidence="2 3">
    <name type="scientific">Thelephora terrestris</name>
    <dbReference type="NCBI Taxonomy" id="56493"/>
    <lineage>
        <taxon>Eukaryota</taxon>
        <taxon>Fungi</taxon>
        <taxon>Dikarya</taxon>
        <taxon>Basidiomycota</taxon>
        <taxon>Agaricomycotina</taxon>
        <taxon>Agaricomycetes</taxon>
        <taxon>Thelephorales</taxon>
        <taxon>Thelephoraceae</taxon>
        <taxon>Thelephora</taxon>
    </lineage>
</organism>
<sequence length="247" mass="27575">MSSLNTHTGNDRPSATPITRTSSSATAVSLSVKNGFGELVEKLATVNGDIEKLDSEEKGQVLDIGELRQDISTLQAEVEHTKLAQNNRIDEILDEVKNDTKDEIAKRLEGDIGAIITESVAEQVKQQVETWARKFDAPKFVAKLERGLERNNGLLERGITQLENSRSRHANSTFDIYDDFTMPLGPIKRKDGGVSDLFPGSLRDLFSYDAITLRQLLEEYHLHPLREPADNLNRFLIFIGSRSLIQG</sequence>
<accession>A0A9P6LBD8</accession>
<dbReference type="AlphaFoldDB" id="A0A9P6LBD8"/>
<reference evidence="2" key="1">
    <citation type="journal article" date="2020" name="Nat. Commun.">
        <title>Large-scale genome sequencing of mycorrhizal fungi provides insights into the early evolution of symbiotic traits.</title>
        <authorList>
            <person name="Miyauchi S."/>
            <person name="Kiss E."/>
            <person name="Kuo A."/>
            <person name="Drula E."/>
            <person name="Kohler A."/>
            <person name="Sanchez-Garcia M."/>
            <person name="Morin E."/>
            <person name="Andreopoulos B."/>
            <person name="Barry K.W."/>
            <person name="Bonito G."/>
            <person name="Buee M."/>
            <person name="Carver A."/>
            <person name="Chen C."/>
            <person name="Cichocki N."/>
            <person name="Clum A."/>
            <person name="Culley D."/>
            <person name="Crous P.W."/>
            <person name="Fauchery L."/>
            <person name="Girlanda M."/>
            <person name="Hayes R.D."/>
            <person name="Keri Z."/>
            <person name="LaButti K."/>
            <person name="Lipzen A."/>
            <person name="Lombard V."/>
            <person name="Magnuson J."/>
            <person name="Maillard F."/>
            <person name="Murat C."/>
            <person name="Nolan M."/>
            <person name="Ohm R.A."/>
            <person name="Pangilinan J."/>
            <person name="Pereira M.F."/>
            <person name="Perotto S."/>
            <person name="Peter M."/>
            <person name="Pfister S."/>
            <person name="Riley R."/>
            <person name="Sitrit Y."/>
            <person name="Stielow J.B."/>
            <person name="Szollosi G."/>
            <person name="Zifcakova L."/>
            <person name="Stursova M."/>
            <person name="Spatafora J.W."/>
            <person name="Tedersoo L."/>
            <person name="Vaario L.M."/>
            <person name="Yamada A."/>
            <person name="Yan M."/>
            <person name="Wang P."/>
            <person name="Xu J."/>
            <person name="Bruns T."/>
            <person name="Baldrian P."/>
            <person name="Vilgalys R."/>
            <person name="Dunand C."/>
            <person name="Henrissat B."/>
            <person name="Grigoriev I.V."/>
            <person name="Hibbett D."/>
            <person name="Nagy L.G."/>
            <person name="Martin F.M."/>
        </authorList>
    </citation>
    <scope>NUCLEOTIDE SEQUENCE</scope>
    <source>
        <strain evidence="2">UH-Tt-Lm1</strain>
    </source>
</reference>
<evidence type="ECO:0000313" key="3">
    <source>
        <dbReference type="Proteomes" id="UP000736335"/>
    </source>
</evidence>
<name>A0A9P6LBD8_9AGAM</name>
<evidence type="ECO:0000256" key="1">
    <source>
        <dbReference type="SAM" id="MobiDB-lite"/>
    </source>
</evidence>
<evidence type="ECO:0000313" key="2">
    <source>
        <dbReference type="EMBL" id="KAF9790612.1"/>
    </source>
</evidence>
<dbReference type="Proteomes" id="UP000736335">
    <property type="component" value="Unassembled WGS sequence"/>
</dbReference>
<comment type="caution">
    <text evidence="2">The sequence shown here is derived from an EMBL/GenBank/DDBJ whole genome shotgun (WGS) entry which is preliminary data.</text>
</comment>
<feature type="region of interest" description="Disordered" evidence="1">
    <location>
        <begin position="1"/>
        <end position="24"/>
    </location>
</feature>
<gene>
    <name evidence="2" type="ORF">BJ322DRAFT_1037371</name>
</gene>
<dbReference type="OrthoDB" id="3181072at2759"/>
<dbReference type="EMBL" id="WIUZ02000002">
    <property type="protein sequence ID" value="KAF9790612.1"/>
    <property type="molecule type" value="Genomic_DNA"/>
</dbReference>
<protein>
    <submittedName>
        <fullName evidence="2">Uncharacterized protein</fullName>
    </submittedName>
</protein>
<feature type="compositionally biased region" description="Polar residues" evidence="1">
    <location>
        <begin position="1"/>
        <end position="20"/>
    </location>
</feature>
<reference evidence="2" key="2">
    <citation type="submission" date="2020-11" db="EMBL/GenBank/DDBJ databases">
        <authorList>
            <consortium name="DOE Joint Genome Institute"/>
            <person name="Kuo A."/>
            <person name="Miyauchi S."/>
            <person name="Kiss E."/>
            <person name="Drula E."/>
            <person name="Kohler A."/>
            <person name="Sanchez-Garcia M."/>
            <person name="Andreopoulos B."/>
            <person name="Barry K.W."/>
            <person name="Bonito G."/>
            <person name="Buee M."/>
            <person name="Carver A."/>
            <person name="Chen C."/>
            <person name="Cichocki N."/>
            <person name="Clum A."/>
            <person name="Culley D."/>
            <person name="Crous P.W."/>
            <person name="Fauchery L."/>
            <person name="Girlanda M."/>
            <person name="Hayes R."/>
            <person name="Keri Z."/>
            <person name="Labutti K."/>
            <person name="Lipzen A."/>
            <person name="Lombard V."/>
            <person name="Magnuson J."/>
            <person name="Maillard F."/>
            <person name="Morin E."/>
            <person name="Murat C."/>
            <person name="Nolan M."/>
            <person name="Ohm R."/>
            <person name="Pangilinan J."/>
            <person name="Pereira M."/>
            <person name="Perotto S."/>
            <person name="Peter M."/>
            <person name="Riley R."/>
            <person name="Sitrit Y."/>
            <person name="Stielow B."/>
            <person name="Szollosi G."/>
            <person name="Zifcakova L."/>
            <person name="Stursova M."/>
            <person name="Spatafora J.W."/>
            <person name="Tedersoo L."/>
            <person name="Vaario L.-M."/>
            <person name="Yamada A."/>
            <person name="Yan M."/>
            <person name="Wang P."/>
            <person name="Xu J."/>
            <person name="Bruns T."/>
            <person name="Baldrian P."/>
            <person name="Vilgalys R."/>
            <person name="Henrissat B."/>
            <person name="Grigoriev I.V."/>
            <person name="Hibbett D."/>
            <person name="Nagy L.G."/>
            <person name="Martin F.M."/>
        </authorList>
    </citation>
    <scope>NUCLEOTIDE SEQUENCE</scope>
    <source>
        <strain evidence="2">UH-Tt-Lm1</strain>
    </source>
</reference>
<proteinExistence type="predicted"/>